<keyword evidence="2" id="KW-1133">Transmembrane helix</keyword>
<protein>
    <submittedName>
        <fullName evidence="3">Uncharacterized protein</fullName>
    </submittedName>
</protein>
<feature type="transmembrane region" description="Helical" evidence="2">
    <location>
        <begin position="6"/>
        <end position="26"/>
    </location>
</feature>
<evidence type="ECO:0000313" key="3">
    <source>
        <dbReference type="EMBL" id="HAF4525736.1"/>
    </source>
</evidence>
<dbReference type="AlphaFoldDB" id="A0A747KD07"/>
<accession>A0A747KD07</accession>
<evidence type="ECO:0000256" key="2">
    <source>
        <dbReference type="SAM" id="Phobius"/>
    </source>
</evidence>
<feature type="region of interest" description="Disordered" evidence="1">
    <location>
        <begin position="49"/>
        <end position="88"/>
    </location>
</feature>
<evidence type="ECO:0000256" key="1">
    <source>
        <dbReference type="SAM" id="MobiDB-lite"/>
    </source>
</evidence>
<comment type="caution">
    <text evidence="3">The sequence shown here is derived from an EMBL/GenBank/DDBJ whole genome shotgun (WGS) entry which is preliminary data.</text>
</comment>
<feature type="compositionally biased region" description="Basic and acidic residues" evidence="1">
    <location>
        <begin position="60"/>
        <end position="79"/>
    </location>
</feature>
<organism evidence="3">
    <name type="scientific">Salmonella enterica</name>
    <name type="common">Salmonella choleraesuis</name>
    <dbReference type="NCBI Taxonomy" id="28901"/>
    <lineage>
        <taxon>Bacteria</taxon>
        <taxon>Pseudomonadati</taxon>
        <taxon>Pseudomonadota</taxon>
        <taxon>Gammaproteobacteria</taxon>
        <taxon>Enterobacterales</taxon>
        <taxon>Enterobacteriaceae</taxon>
        <taxon>Salmonella</taxon>
    </lineage>
</organism>
<gene>
    <name evidence="3" type="ORF">G8M86_001072</name>
</gene>
<keyword evidence="2" id="KW-0812">Transmembrane</keyword>
<sequence>MYLFEHLYLLLALSWIVTILIAFFVIRGATRANEQVELLRRVLARLEHGENSSEPFPAGKDAEERSPKFEKSDEDYLHEARKRAQLIK</sequence>
<proteinExistence type="predicted"/>
<reference evidence="3" key="1">
    <citation type="journal article" date="2018" name="Genome Biol.">
        <title>SKESA: strategic k-mer extension for scrupulous assemblies.</title>
        <authorList>
            <person name="Souvorov A."/>
            <person name="Agarwala R."/>
            <person name="Lipman D.J."/>
        </authorList>
    </citation>
    <scope>NUCLEOTIDE SEQUENCE</scope>
    <source>
        <strain evidence="3">MA.AU170 KAK-R</strain>
    </source>
</reference>
<name>A0A747KD07_SALER</name>
<keyword evidence="2" id="KW-0472">Membrane</keyword>
<dbReference type="EMBL" id="DAAVGD010000001">
    <property type="protein sequence ID" value="HAF4525736.1"/>
    <property type="molecule type" value="Genomic_DNA"/>
</dbReference>
<reference evidence="3" key="2">
    <citation type="submission" date="2020-02" db="EMBL/GenBank/DDBJ databases">
        <authorList>
            <consortium name="NCBI Pathogen Detection Project"/>
        </authorList>
    </citation>
    <scope>NUCLEOTIDE SEQUENCE</scope>
    <source>
        <strain evidence="3">MA.AU170 KAK-R</strain>
    </source>
</reference>